<evidence type="ECO:0000256" key="1">
    <source>
        <dbReference type="ARBA" id="ARBA00006432"/>
    </source>
</evidence>
<evidence type="ECO:0000313" key="6">
    <source>
        <dbReference type="Proteomes" id="UP000011863"/>
    </source>
</evidence>
<evidence type="ECO:0000259" key="4">
    <source>
        <dbReference type="Pfam" id="PF13193"/>
    </source>
</evidence>
<dbReference type="InterPro" id="IPR000873">
    <property type="entry name" value="AMP-dep_synth/lig_dom"/>
</dbReference>
<dbReference type="InterPro" id="IPR020845">
    <property type="entry name" value="AMP-binding_CS"/>
</dbReference>
<protein>
    <submittedName>
        <fullName evidence="5">Putative fatty-acid--CoA ligase</fullName>
        <ecNumber evidence="5">6.2.1.-</ecNumber>
    </submittedName>
</protein>
<dbReference type="SUPFAM" id="SSF56801">
    <property type="entry name" value="Acetyl-CoA synthetase-like"/>
    <property type="match status" value="1"/>
</dbReference>
<dbReference type="RefSeq" id="WP_015443750.1">
    <property type="nucleotide sequence ID" value="NC_020520.1"/>
</dbReference>
<organism evidence="5 6">
    <name type="scientific">Ilumatobacter coccineus (strain NBRC 103263 / KCTC 29153 / YM16-304)</name>
    <dbReference type="NCBI Taxonomy" id="1313172"/>
    <lineage>
        <taxon>Bacteria</taxon>
        <taxon>Bacillati</taxon>
        <taxon>Actinomycetota</taxon>
        <taxon>Acidimicrobiia</taxon>
        <taxon>Acidimicrobiales</taxon>
        <taxon>Ilumatobacteraceae</taxon>
        <taxon>Ilumatobacter</taxon>
    </lineage>
</organism>
<reference evidence="5 6" key="1">
    <citation type="journal article" date="2013" name="Int. J. Syst. Evol. Microbiol.">
        <title>Ilumatobacter nonamiense sp. nov. and Ilumatobacter coccineum sp. nov., isolated from seashore sand.</title>
        <authorList>
            <person name="Matsumoto A."/>
            <person name="Kasai H."/>
            <person name="Matsuo Y."/>
            <person name="Shizuri Y."/>
            <person name="Ichikawa N."/>
            <person name="Fujita N."/>
            <person name="Omura S."/>
            <person name="Takahashi Y."/>
        </authorList>
    </citation>
    <scope>NUCLEOTIDE SEQUENCE [LARGE SCALE GENOMIC DNA]</scope>
    <source>
        <strain evidence="6">NBRC 103263 / KCTC 29153 / YM16-304</strain>
    </source>
</reference>
<evidence type="ECO:0000313" key="5">
    <source>
        <dbReference type="EMBL" id="BAN04503.1"/>
    </source>
</evidence>
<dbReference type="InterPro" id="IPR025110">
    <property type="entry name" value="AMP-bd_C"/>
</dbReference>
<dbReference type="GO" id="GO:0031956">
    <property type="term" value="F:medium-chain fatty acid-CoA ligase activity"/>
    <property type="evidence" value="ECO:0007669"/>
    <property type="project" value="TreeGrafter"/>
</dbReference>
<dbReference type="EMBL" id="AP012057">
    <property type="protein sequence ID" value="BAN04503.1"/>
    <property type="molecule type" value="Genomic_DNA"/>
</dbReference>
<feature type="domain" description="AMP-dependent synthetase/ligase" evidence="3">
    <location>
        <begin position="7"/>
        <end position="375"/>
    </location>
</feature>
<evidence type="ECO:0000259" key="3">
    <source>
        <dbReference type="Pfam" id="PF00501"/>
    </source>
</evidence>
<dbReference type="KEGG" id="aym:YM304_41890"/>
<keyword evidence="2 5" id="KW-0436">Ligase</keyword>
<evidence type="ECO:0000256" key="2">
    <source>
        <dbReference type="ARBA" id="ARBA00022598"/>
    </source>
</evidence>
<dbReference type="Gene3D" id="3.30.300.30">
    <property type="match status" value="1"/>
</dbReference>
<keyword evidence="6" id="KW-1185">Reference proteome</keyword>
<feature type="domain" description="AMP-binding enzyme C-terminal" evidence="4">
    <location>
        <begin position="425"/>
        <end position="500"/>
    </location>
</feature>
<dbReference type="FunFam" id="3.30.300.30:FF:000008">
    <property type="entry name" value="2,3-dihydroxybenzoate-AMP ligase"/>
    <property type="match status" value="1"/>
</dbReference>
<comment type="similarity">
    <text evidence="1">Belongs to the ATP-dependent AMP-binding enzyme family.</text>
</comment>
<sequence length="518" mass="56776">MDLLTGHAANQPDKTAVIDDRANGDVRICTYAELEDRANQLAHVITAHGVETGSKVVWCGQNSMGLVEMINAARKVGATAVPLNYRLSDEEAAYVVDHCDATVVYVDADYAPLFERIRSDLPKVEHILVFDGEAPDGMIAVDRLVAAASTETYAVEGDGTDNSTTMIYTSGTTGKPKGALRRTTRDPQQGAALLQHIGYSPDDVYLTTGPLYHSGPGGFMAIGLAMGQTIVLQRKFDPVDWLRLLTTYKATTTFSAPTPIRMICNLPDDVFAQYDTSSMRVMIANAAPWSYALKQLYVTKLPPESLFEVYGSTELGVNTVLRPEDQLRKPGSCGKEAPMVEIRLYDDAGNIVTDTGPEATGEVFVRSASVFSDYYKQHDKFEEDHRDGFQTVGDIAYRDDEGFLYICDRKKDMIISGGMNIYPAEIEAALEAHPEIYEAAVFGIPSEDWGETVHAIIVKHDGSSLDDAAVTAFAREHLASYKIPRSFGWMDELPKTGSGKVLKRDLRKPFWDAAAGNV</sequence>
<dbReference type="InterPro" id="IPR045851">
    <property type="entry name" value="AMP-bd_C_sf"/>
</dbReference>
<dbReference type="EC" id="6.2.1.-" evidence="5"/>
<dbReference type="GO" id="GO:0006631">
    <property type="term" value="P:fatty acid metabolic process"/>
    <property type="evidence" value="ECO:0007669"/>
    <property type="project" value="TreeGrafter"/>
</dbReference>
<name>A0A6C7EDZ4_ILUCY</name>
<dbReference type="Gene3D" id="3.40.50.12780">
    <property type="entry name" value="N-terminal domain of ligase-like"/>
    <property type="match status" value="1"/>
</dbReference>
<dbReference type="PROSITE" id="PS00455">
    <property type="entry name" value="AMP_BINDING"/>
    <property type="match status" value="1"/>
</dbReference>
<dbReference type="Pfam" id="PF00501">
    <property type="entry name" value="AMP-binding"/>
    <property type="match status" value="1"/>
</dbReference>
<dbReference type="PANTHER" id="PTHR43201:SF5">
    <property type="entry name" value="MEDIUM-CHAIN ACYL-COA LIGASE ACSF2, MITOCHONDRIAL"/>
    <property type="match status" value="1"/>
</dbReference>
<gene>
    <name evidence="5" type="ORF">YM304_41890</name>
</gene>
<dbReference type="Pfam" id="PF13193">
    <property type="entry name" value="AMP-binding_C"/>
    <property type="match status" value="1"/>
</dbReference>
<proteinExistence type="inferred from homology"/>
<dbReference type="InterPro" id="IPR042099">
    <property type="entry name" value="ANL_N_sf"/>
</dbReference>
<dbReference type="Proteomes" id="UP000011863">
    <property type="component" value="Chromosome"/>
</dbReference>
<accession>A0A6C7EDZ4</accession>
<dbReference type="PANTHER" id="PTHR43201">
    <property type="entry name" value="ACYL-COA SYNTHETASE"/>
    <property type="match status" value="1"/>
</dbReference>
<dbReference type="AlphaFoldDB" id="A0A6C7EDZ4"/>